<dbReference type="RefSeq" id="WP_129357889.1">
    <property type="nucleotide sequence ID" value="NZ_CP065738.1"/>
</dbReference>
<dbReference type="GO" id="GO:0043138">
    <property type="term" value="F:3'-5' DNA helicase activity"/>
    <property type="evidence" value="ECO:0007669"/>
    <property type="project" value="TreeGrafter"/>
</dbReference>
<feature type="region of interest" description="Disordered" evidence="7">
    <location>
        <begin position="1"/>
        <end position="43"/>
    </location>
</feature>
<dbReference type="GO" id="GO:0003677">
    <property type="term" value="F:DNA binding"/>
    <property type="evidence" value="ECO:0007669"/>
    <property type="project" value="InterPro"/>
</dbReference>
<gene>
    <name evidence="9" type="ORF">I6G21_07535</name>
</gene>
<dbReference type="InterPro" id="IPR014016">
    <property type="entry name" value="UvrD-like_ATP-bd"/>
</dbReference>
<dbReference type="PANTHER" id="PTHR11070:SF45">
    <property type="entry name" value="DNA 3'-5' HELICASE"/>
    <property type="match status" value="1"/>
</dbReference>
<accession>A0A7T3F980</accession>
<keyword evidence="3 5" id="KW-0347">Helicase</keyword>
<sequence length="787" mass="85256">MTQHPASAPRDAVEADSEVSAPPQDDAEAPASEQASESEQAAWRRQLEAALREEGAYVDRLYARLDEVREETAAKLAGVRRAGAAGSHQNRSERDAYATHYEDRLAQLEAVDHRLVFGRLDLEDRTRRYVGRIGLTDAEHGRLLVDWRAPEAGTFYQATAFDRQGVARRRHLILEGRTLRGIEDDVLDPSFLDDAEALHGEGALLAALNRRRTGRMGDIVATIQAEQDRIIRAPLPGVRVVQGGPGTGKTAVALHRAAYLLYTHRERLGKSGVLVVGPSTSFLWYIERVLPSLGETGVVMSSLADLFPGEHGVPERDPEVARIKGSLQMAEVIRRAVRDRQKVPTQTQRLTVGSAVVELTPQQVRSARERARATGKPHNQARETFVKILVRELAEKLQEQLTRETGNDVARDWLPEDVRTSRDVRVALNLAWLPLSPQTLLRDLFAKPRYLDSAARALDPAQRQLLRREASAPFTEADAPLLDEAAELLGDFEAAVGTAAARAAAQRSADLENAAKAIENVEESLADVGADGVVTAQMLADLNAVGPARMSAAEAATADRTWAYGHVVVDEAQELSPMQWRLLMRRCPMKSFTVVGDIAQASAPAAAHSWAEALEPFVGERFTLEELTVNYRTPAQIARAAVEVARASGLEVSAPRAVREGRWAPQLVRTGDVPAGVVEAVARDLELVPGGLVGVVAAPEQHDAVAAAVVEAFGARSGTGGGARQRQILVLSPWEAKGLEFDAVVIAEPNALVQAAEGRLGDLYVAMTRPTQRLTLVSSGPMPAGLD</sequence>
<evidence type="ECO:0000256" key="6">
    <source>
        <dbReference type="SAM" id="Coils"/>
    </source>
</evidence>
<reference evidence="9 10" key="1">
    <citation type="submission" date="2020-12" db="EMBL/GenBank/DDBJ databases">
        <title>FDA dAtabase for Regulatory Grade micrObial Sequences (FDA-ARGOS): Supporting development and validation of Infectious Disease Dx tests.</title>
        <authorList>
            <person name="Sproer C."/>
            <person name="Gronow S."/>
            <person name="Severitt S."/>
            <person name="Schroder I."/>
            <person name="Tallon L."/>
            <person name="Sadzewicz L."/>
            <person name="Zhao X."/>
            <person name="Boylan J."/>
            <person name="Ott S."/>
            <person name="Bowen H."/>
            <person name="Vavikolanu K."/>
            <person name="Mehta A."/>
            <person name="Aluvathingal J."/>
            <person name="Nadendla S."/>
            <person name="Lowell S."/>
            <person name="Myers T."/>
            <person name="Yan Y."/>
            <person name="Sichtig H."/>
        </authorList>
    </citation>
    <scope>NUCLEOTIDE SEQUENCE [LARGE SCALE GENOMIC DNA]</scope>
    <source>
        <strain evidence="9 10">FDAARGOS_864</strain>
    </source>
</reference>
<dbReference type="Proteomes" id="UP000594975">
    <property type="component" value="Chromosome"/>
</dbReference>
<name>A0A7T3F980_9MICC</name>
<feature type="binding site" evidence="5">
    <location>
        <begin position="243"/>
        <end position="250"/>
    </location>
    <ligand>
        <name>ATP</name>
        <dbReference type="ChEBI" id="CHEBI:30616"/>
    </ligand>
</feature>
<evidence type="ECO:0000256" key="4">
    <source>
        <dbReference type="ARBA" id="ARBA00022840"/>
    </source>
</evidence>
<feature type="coiled-coil region" evidence="6">
    <location>
        <begin position="501"/>
        <end position="531"/>
    </location>
</feature>
<dbReference type="SUPFAM" id="SSF52540">
    <property type="entry name" value="P-loop containing nucleoside triphosphate hydrolases"/>
    <property type="match status" value="1"/>
</dbReference>
<dbReference type="Gene3D" id="3.40.50.300">
    <property type="entry name" value="P-loop containing nucleotide triphosphate hydrolases"/>
    <property type="match status" value="3"/>
</dbReference>
<dbReference type="GO" id="GO:0016787">
    <property type="term" value="F:hydrolase activity"/>
    <property type="evidence" value="ECO:0007669"/>
    <property type="project" value="UniProtKB-UniRule"/>
</dbReference>
<proteinExistence type="predicted"/>
<dbReference type="InterPro" id="IPR000212">
    <property type="entry name" value="DNA_helicase_UvrD/REP"/>
</dbReference>
<dbReference type="EMBL" id="CP065738">
    <property type="protein sequence ID" value="QPT53140.1"/>
    <property type="molecule type" value="Genomic_DNA"/>
</dbReference>
<feature type="domain" description="UvrD-like helicase ATP-binding" evidence="8">
    <location>
        <begin position="222"/>
        <end position="634"/>
    </location>
</feature>
<keyword evidence="2 5" id="KW-0378">Hydrolase</keyword>
<evidence type="ECO:0000256" key="7">
    <source>
        <dbReference type="SAM" id="MobiDB-lite"/>
    </source>
</evidence>
<dbReference type="AlphaFoldDB" id="A0A7T3F980"/>
<dbReference type="GO" id="GO:0000725">
    <property type="term" value="P:recombinational repair"/>
    <property type="evidence" value="ECO:0007669"/>
    <property type="project" value="TreeGrafter"/>
</dbReference>
<keyword evidence="4 5" id="KW-0067">ATP-binding</keyword>
<keyword evidence="1 5" id="KW-0547">Nucleotide-binding</keyword>
<evidence type="ECO:0000256" key="2">
    <source>
        <dbReference type="ARBA" id="ARBA00022801"/>
    </source>
</evidence>
<dbReference type="GO" id="GO:0005829">
    <property type="term" value="C:cytosol"/>
    <property type="evidence" value="ECO:0007669"/>
    <property type="project" value="TreeGrafter"/>
</dbReference>
<evidence type="ECO:0000256" key="1">
    <source>
        <dbReference type="ARBA" id="ARBA00022741"/>
    </source>
</evidence>
<evidence type="ECO:0000256" key="5">
    <source>
        <dbReference type="PROSITE-ProRule" id="PRU00560"/>
    </source>
</evidence>
<organism evidence="9 10">
    <name type="scientific">Rothia kristinae</name>
    <dbReference type="NCBI Taxonomy" id="37923"/>
    <lineage>
        <taxon>Bacteria</taxon>
        <taxon>Bacillati</taxon>
        <taxon>Actinomycetota</taxon>
        <taxon>Actinomycetes</taxon>
        <taxon>Micrococcales</taxon>
        <taxon>Micrococcaceae</taxon>
        <taxon>Rothia</taxon>
    </lineage>
</organism>
<evidence type="ECO:0000313" key="10">
    <source>
        <dbReference type="Proteomes" id="UP000594975"/>
    </source>
</evidence>
<dbReference type="GeneID" id="61263235"/>
<evidence type="ECO:0000313" key="9">
    <source>
        <dbReference type="EMBL" id="QPT53140.1"/>
    </source>
</evidence>
<dbReference type="KEGG" id="rkr:I6G21_07535"/>
<evidence type="ECO:0000259" key="8">
    <source>
        <dbReference type="PROSITE" id="PS51198"/>
    </source>
</evidence>
<feature type="compositionally biased region" description="Low complexity" evidence="7">
    <location>
        <begin position="29"/>
        <end position="41"/>
    </location>
</feature>
<keyword evidence="6" id="KW-0175">Coiled coil</keyword>
<protein>
    <submittedName>
        <fullName evidence="9">AAA family ATPase</fullName>
    </submittedName>
</protein>
<dbReference type="PANTHER" id="PTHR11070">
    <property type="entry name" value="UVRD / RECB / PCRA DNA HELICASE FAMILY MEMBER"/>
    <property type="match status" value="1"/>
</dbReference>
<evidence type="ECO:0000256" key="3">
    <source>
        <dbReference type="ARBA" id="ARBA00022806"/>
    </source>
</evidence>
<dbReference type="PROSITE" id="PS51198">
    <property type="entry name" value="UVRD_HELICASE_ATP_BIND"/>
    <property type="match status" value="1"/>
</dbReference>
<dbReference type="InterPro" id="IPR027417">
    <property type="entry name" value="P-loop_NTPase"/>
</dbReference>
<dbReference type="GO" id="GO:0005524">
    <property type="term" value="F:ATP binding"/>
    <property type="evidence" value="ECO:0007669"/>
    <property type="project" value="UniProtKB-UniRule"/>
</dbReference>